<accession>E6PC74</accession>
<feature type="transmembrane region" description="Helical" evidence="1">
    <location>
        <begin position="52"/>
        <end position="71"/>
    </location>
</feature>
<name>E6PC74_9ZZZZ</name>
<keyword evidence="1" id="KW-0472">Membrane</keyword>
<dbReference type="Pfam" id="PF10997">
    <property type="entry name" value="Amj"/>
    <property type="match status" value="1"/>
</dbReference>
<sequence>MAHSFPLLPHLLSGKLLGAMVITFIVQGVTIGAYAARLAGVQTKRIATSISLFNLFVTTGRLANLFSAFFIGPLSDTAGHAVVHYHNDPATLAIWQHTFELQLRLIVLAGTLGMIVFALFLPMFAYLFRRGVASFEARGSVPHAVARLLHPRIFFEVLRAEHLPTLAQLRAFKWRQLPRRMLIFNILVMAVYAIGVQGAFLASVLDPAVSRTAISLSGVVNGIGTIAFTLFVDPTSSMITDQAIHGKRSIGEVRSMVFYLSLTAILGTILSQLLFVPAALLIEEVARLAVHVHF</sequence>
<feature type="transmembrane region" description="Helical" evidence="1">
    <location>
        <begin position="213"/>
        <end position="232"/>
    </location>
</feature>
<dbReference type="EMBL" id="CABL01000001">
    <property type="protein sequence ID" value="CBH74057.1"/>
    <property type="molecule type" value="Genomic_DNA"/>
</dbReference>
<comment type="caution">
    <text evidence="2">The sequence shown here is derived from an EMBL/GenBank/DDBJ whole genome shotgun (WGS) entry which is preliminary data.</text>
</comment>
<feature type="transmembrane region" description="Helical" evidence="1">
    <location>
        <begin position="16"/>
        <end position="40"/>
    </location>
</feature>
<organism evidence="2">
    <name type="scientific">mine drainage metagenome</name>
    <dbReference type="NCBI Taxonomy" id="410659"/>
    <lineage>
        <taxon>unclassified sequences</taxon>
        <taxon>metagenomes</taxon>
        <taxon>ecological metagenomes</taxon>
    </lineage>
</organism>
<dbReference type="InterPro" id="IPR021260">
    <property type="entry name" value="Amj"/>
</dbReference>
<keyword evidence="1" id="KW-1133">Transmembrane helix</keyword>
<feature type="transmembrane region" description="Helical" evidence="1">
    <location>
        <begin position="257"/>
        <end position="282"/>
    </location>
</feature>
<gene>
    <name evidence="2" type="ORF">CARN1_1944</name>
</gene>
<dbReference type="AlphaFoldDB" id="E6PC74"/>
<protein>
    <submittedName>
        <fullName evidence="2">Putative integral inner membrane protein</fullName>
    </submittedName>
</protein>
<proteinExistence type="predicted"/>
<evidence type="ECO:0000313" key="2">
    <source>
        <dbReference type="EMBL" id="CBH74057.1"/>
    </source>
</evidence>
<reference evidence="2" key="1">
    <citation type="submission" date="2009-10" db="EMBL/GenBank/DDBJ databases">
        <title>Diversity of trophic interactions inside an arsenic-rich microbial ecosystem.</title>
        <authorList>
            <person name="Bertin P.N."/>
            <person name="Heinrich-Salmeron A."/>
            <person name="Pelletier E."/>
            <person name="Goulhen-Chollet F."/>
            <person name="Arsene-Ploetze F."/>
            <person name="Gallien S."/>
            <person name="Calteau A."/>
            <person name="Vallenet D."/>
            <person name="Casiot C."/>
            <person name="Chane-Woon-Ming B."/>
            <person name="Giloteaux L."/>
            <person name="Barakat M."/>
            <person name="Bonnefoy V."/>
            <person name="Bruneel O."/>
            <person name="Chandler M."/>
            <person name="Cleiss J."/>
            <person name="Duran R."/>
            <person name="Elbaz-Poulichet F."/>
            <person name="Fonknechten N."/>
            <person name="Lauga B."/>
            <person name="Mornico D."/>
            <person name="Ortet P."/>
            <person name="Schaeffer C."/>
            <person name="Siguier P."/>
            <person name="Alexander Thil Smith A."/>
            <person name="Van Dorsselaer A."/>
            <person name="Weissenbach J."/>
            <person name="Medigue C."/>
            <person name="Le Paslier D."/>
        </authorList>
    </citation>
    <scope>NUCLEOTIDE SEQUENCE</scope>
</reference>
<evidence type="ECO:0000256" key="1">
    <source>
        <dbReference type="SAM" id="Phobius"/>
    </source>
</evidence>
<keyword evidence="1" id="KW-0812">Transmembrane</keyword>
<feature type="transmembrane region" description="Helical" evidence="1">
    <location>
        <begin position="182"/>
        <end position="201"/>
    </location>
</feature>
<feature type="transmembrane region" description="Helical" evidence="1">
    <location>
        <begin position="105"/>
        <end position="128"/>
    </location>
</feature>